<dbReference type="Proteomes" id="UP001154282">
    <property type="component" value="Unassembled WGS sequence"/>
</dbReference>
<evidence type="ECO:0000313" key="4">
    <source>
        <dbReference type="Proteomes" id="UP001154282"/>
    </source>
</evidence>
<dbReference type="EMBL" id="CAMGYJ010000006">
    <property type="protein sequence ID" value="CAI0431291.1"/>
    <property type="molecule type" value="Genomic_DNA"/>
</dbReference>
<sequence length="834" mass="92649">MEAQRRRRKKLSDRSNTLVPVGSSASCSSTSSSSYLLKKPLKSFPSSSQLLHSRDNPNPTETHLDKVPSTAGSTTSAVLGPSTSTPARPQRNQSSTVGGDDVWEPSPVYVRRKSGSKRKDKEKAIDVPAIKSQSSRDKAIEDGGAGQSKSLLVPHKKMSGHGMGKSDMIKVRNKERMEGRACKLTATGRKENEEKNPPKVRRKKNKADVVHPDDHPIVGQLSLSRGTPSTPTPDSAPVWQANWSDSIDEDDDDDGDAEVGNAPDAGDDAGDRAGDAEVGDAPPQADLGVGKMARIGISSTASSHFRGPDGRYASRPSNEDAEDGNRKRKTTRKDMSWFLTAESPMCSGGPVIPDVIPNFGGHIGFVLWTSPEQDRGVLDGFHRPKAVETLRRYKWSAEGSKEMVEATGLSHLTGCMMQHLDMSLLSAFVERWQPDTNTFHMPFGEISILLHDLHHILRIPVDGELMGDEASPDTLKSDMGGLVRLSVDAQVGGKWKSKWYDNGAMHAEGLLVRGGELKIKEMEVQCYLFVLLGSTLFVDKSRDRLRPAINLFLKDHRRLTDYAWGAGALAYLYRQLGVATRAGSKSLCGCLTLLQAWIYEYFPLFRPSQLPQSPDAPRASSWISPRLPGGDEARQRLARYRQLLDELSADDVTWTPYGRDGHTDIPRSLYTGPIRFSDIAEGYDPARCLRQFGYRQIIPCAMTVPHDQYRPASGSSYIVYWDSWVNQLWDNVAARRLDLNFASRPCEHPSETVEEYVDWFLTRSHPRITHPTDGVPQPRPLLVHQVLREQIVDRLGPVLLTRDRSKWEEDGGKFYDMVAEVHELYDQLVGQPPQ</sequence>
<comment type="caution">
    <text evidence="3">The sequence shown here is derived from an EMBL/GenBank/DDBJ whole genome shotgun (WGS) entry which is preliminary data.</text>
</comment>
<dbReference type="Pfam" id="PF10536">
    <property type="entry name" value="PMD"/>
    <property type="match status" value="1"/>
</dbReference>
<evidence type="ECO:0000313" key="3">
    <source>
        <dbReference type="EMBL" id="CAI0431291.1"/>
    </source>
</evidence>
<feature type="compositionally biased region" description="Low complexity" evidence="1">
    <location>
        <begin position="20"/>
        <end position="51"/>
    </location>
</feature>
<dbReference type="PANTHER" id="PTHR46033">
    <property type="entry name" value="PROTEIN MAIN-LIKE 2"/>
    <property type="match status" value="1"/>
</dbReference>
<accession>A0AAV0LD63</accession>
<dbReference type="InterPro" id="IPR019557">
    <property type="entry name" value="AminoTfrase-like_pln_mobile"/>
</dbReference>
<feature type="compositionally biased region" description="Basic and acidic residues" evidence="1">
    <location>
        <begin position="188"/>
        <end position="197"/>
    </location>
</feature>
<feature type="compositionally biased region" description="Basic residues" evidence="1">
    <location>
        <begin position="1"/>
        <end position="11"/>
    </location>
</feature>
<gene>
    <name evidence="3" type="ORF">LITE_LOCUS22959</name>
</gene>
<proteinExistence type="predicted"/>
<protein>
    <recommendedName>
        <fullName evidence="2">Aminotransferase-like plant mobile domain-containing protein</fullName>
    </recommendedName>
</protein>
<evidence type="ECO:0000256" key="1">
    <source>
        <dbReference type="SAM" id="MobiDB-lite"/>
    </source>
</evidence>
<name>A0AAV0LD63_9ROSI</name>
<feature type="region of interest" description="Disordered" evidence="1">
    <location>
        <begin position="1"/>
        <end position="332"/>
    </location>
</feature>
<dbReference type="InterPro" id="IPR044824">
    <property type="entry name" value="MAIN-like"/>
</dbReference>
<feature type="compositionally biased region" description="Polar residues" evidence="1">
    <location>
        <begin position="221"/>
        <end position="233"/>
    </location>
</feature>
<reference evidence="3" key="1">
    <citation type="submission" date="2022-08" db="EMBL/GenBank/DDBJ databases">
        <authorList>
            <person name="Gutierrez-Valencia J."/>
        </authorList>
    </citation>
    <scope>NUCLEOTIDE SEQUENCE</scope>
</reference>
<organism evidence="3 4">
    <name type="scientific">Linum tenue</name>
    <dbReference type="NCBI Taxonomy" id="586396"/>
    <lineage>
        <taxon>Eukaryota</taxon>
        <taxon>Viridiplantae</taxon>
        <taxon>Streptophyta</taxon>
        <taxon>Embryophyta</taxon>
        <taxon>Tracheophyta</taxon>
        <taxon>Spermatophyta</taxon>
        <taxon>Magnoliopsida</taxon>
        <taxon>eudicotyledons</taxon>
        <taxon>Gunneridae</taxon>
        <taxon>Pentapetalae</taxon>
        <taxon>rosids</taxon>
        <taxon>fabids</taxon>
        <taxon>Malpighiales</taxon>
        <taxon>Linaceae</taxon>
        <taxon>Linum</taxon>
    </lineage>
</organism>
<feature type="compositionally biased region" description="Polar residues" evidence="1">
    <location>
        <begin position="70"/>
        <end position="97"/>
    </location>
</feature>
<feature type="compositionally biased region" description="Basic and acidic residues" evidence="1">
    <location>
        <begin position="167"/>
        <end position="181"/>
    </location>
</feature>
<dbReference type="PANTHER" id="PTHR46033:SF8">
    <property type="entry name" value="PROTEIN MAINTENANCE OF MERISTEMS-LIKE"/>
    <property type="match status" value="1"/>
</dbReference>
<dbReference type="PROSITE" id="PS51257">
    <property type="entry name" value="PROKAR_LIPOPROTEIN"/>
    <property type="match status" value="1"/>
</dbReference>
<dbReference type="GO" id="GO:0010073">
    <property type="term" value="P:meristem maintenance"/>
    <property type="evidence" value="ECO:0007669"/>
    <property type="project" value="InterPro"/>
</dbReference>
<keyword evidence="4" id="KW-1185">Reference proteome</keyword>
<evidence type="ECO:0000259" key="2">
    <source>
        <dbReference type="Pfam" id="PF10536"/>
    </source>
</evidence>
<dbReference type="AlphaFoldDB" id="A0AAV0LD63"/>
<feature type="compositionally biased region" description="Basic and acidic residues" evidence="1">
    <location>
        <begin position="206"/>
        <end position="216"/>
    </location>
</feature>
<feature type="compositionally biased region" description="Acidic residues" evidence="1">
    <location>
        <begin position="246"/>
        <end position="257"/>
    </location>
</feature>
<feature type="domain" description="Aminotransferase-like plant mobile" evidence="2">
    <location>
        <begin position="417"/>
        <end position="760"/>
    </location>
</feature>